<evidence type="ECO:0000256" key="1">
    <source>
        <dbReference type="SAM" id="MobiDB-lite"/>
    </source>
</evidence>
<dbReference type="GeneID" id="81123864"/>
<dbReference type="Proteomes" id="UP001596461">
    <property type="component" value="Unassembled WGS sequence"/>
</dbReference>
<dbReference type="AlphaFoldDB" id="A0ABD5W8R0"/>
<name>A0ABD5W8R0_9EURY</name>
<accession>A0ABD5W8R0</accession>
<organism evidence="2 3">
    <name type="scientific">Halobaculum lipolyticum</name>
    <dbReference type="NCBI Taxonomy" id="3032001"/>
    <lineage>
        <taxon>Archaea</taxon>
        <taxon>Methanobacteriati</taxon>
        <taxon>Methanobacteriota</taxon>
        <taxon>Stenosarchaea group</taxon>
        <taxon>Halobacteria</taxon>
        <taxon>Halobacteriales</taxon>
        <taxon>Haloferacaceae</taxon>
        <taxon>Halobaculum</taxon>
    </lineage>
</organism>
<sequence length="156" mass="16543">MSRLPAEDGRTDLESTRTARTLRDTLHELPVDALVPDGWLVGTEVVQFGDRRPADGVTLRHGDYPRDLVITGAGTDDGEALAVHERDRRAGRRTVVAGVPARGDAASELTDGLRAAARAAARIEGGGTGEAAIDRGEPSTSLSGRAGDVEKRLNFY</sequence>
<gene>
    <name evidence="2" type="ORF">ACFQL9_06635</name>
</gene>
<evidence type="ECO:0000313" key="2">
    <source>
        <dbReference type="EMBL" id="MFC7069313.1"/>
    </source>
</evidence>
<proteinExistence type="predicted"/>
<feature type="compositionally biased region" description="Basic and acidic residues" evidence="1">
    <location>
        <begin position="147"/>
        <end position="156"/>
    </location>
</feature>
<evidence type="ECO:0000313" key="3">
    <source>
        <dbReference type="Proteomes" id="UP001596461"/>
    </source>
</evidence>
<keyword evidence="3" id="KW-1185">Reference proteome</keyword>
<reference evidence="2 3" key="1">
    <citation type="journal article" date="2019" name="Int. J. Syst. Evol. Microbiol.">
        <title>The Global Catalogue of Microorganisms (GCM) 10K type strain sequencing project: providing services to taxonomists for standard genome sequencing and annotation.</title>
        <authorList>
            <consortium name="The Broad Institute Genomics Platform"/>
            <consortium name="The Broad Institute Genome Sequencing Center for Infectious Disease"/>
            <person name="Wu L."/>
            <person name="Ma J."/>
        </authorList>
    </citation>
    <scope>NUCLEOTIDE SEQUENCE [LARGE SCALE GENOMIC DNA]</scope>
    <source>
        <strain evidence="2 3">DT31</strain>
    </source>
</reference>
<dbReference type="RefSeq" id="WP_284032041.1">
    <property type="nucleotide sequence ID" value="NZ_CP126154.1"/>
</dbReference>
<protein>
    <submittedName>
        <fullName evidence="2">Uncharacterized protein</fullName>
    </submittedName>
</protein>
<comment type="caution">
    <text evidence="2">The sequence shown here is derived from an EMBL/GenBank/DDBJ whole genome shotgun (WGS) entry which is preliminary data.</text>
</comment>
<dbReference type="EMBL" id="JBHTAH010000004">
    <property type="protein sequence ID" value="MFC7069313.1"/>
    <property type="molecule type" value="Genomic_DNA"/>
</dbReference>
<feature type="region of interest" description="Disordered" evidence="1">
    <location>
        <begin position="126"/>
        <end position="156"/>
    </location>
</feature>